<accession>A0A9X1YKP8</accession>
<dbReference type="SUPFAM" id="SSF53383">
    <property type="entry name" value="PLP-dependent transferases"/>
    <property type="match status" value="1"/>
</dbReference>
<keyword evidence="11" id="KW-1185">Reference proteome</keyword>
<sequence length="402" mass="42407">MTEIAIARRPAAIKPSPSMAARALVLQLRAEGRDIVDFTLGEPDFDTPAHITEAAFAAARRGETRYTAPAGTKALRDAIAAKFARENGLDVPADRVVVGSGAKQLIATAFAATIDDGDEVIVPAPYWVSYPDMAVMNGGVPVFVDCAETNGFKLTPAQLRGAITPRTKWLVLNSPNNPSGAVYSRAEMAALAAVLADHPQVLVMTDEIYEHFIYDGATMDSFAAVAPALADRTLTINGVSKAYAMTGWRIGYATGPAALVRTIVNLISQSTSCPSAVSQAAAVAALTGEQGMVREANALFQARRDRIVALLNEIPGITCRTPGGAFYVYPNVGGLLGRRAPDGTVLRSDADVGLFLLREAGVAVVDGSSYGLSPYIRISFATSMDVIEEGCARIRRACESLA</sequence>
<dbReference type="GO" id="GO:0030170">
    <property type="term" value="F:pyridoxal phosphate binding"/>
    <property type="evidence" value="ECO:0007669"/>
    <property type="project" value="InterPro"/>
</dbReference>
<dbReference type="GO" id="GO:0004069">
    <property type="term" value="F:L-aspartate:2-oxoglutarate aminotransferase activity"/>
    <property type="evidence" value="ECO:0007669"/>
    <property type="project" value="UniProtKB-EC"/>
</dbReference>
<evidence type="ECO:0000256" key="7">
    <source>
        <dbReference type="ARBA" id="ARBA00049185"/>
    </source>
</evidence>
<dbReference type="EMBL" id="JALPRX010000144">
    <property type="protein sequence ID" value="MCK8787771.1"/>
    <property type="molecule type" value="Genomic_DNA"/>
</dbReference>
<evidence type="ECO:0000256" key="5">
    <source>
        <dbReference type="ARBA" id="ARBA00022679"/>
    </source>
</evidence>
<dbReference type="InterPro" id="IPR004838">
    <property type="entry name" value="NHTrfase_class1_PyrdxlP-BS"/>
</dbReference>
<dbReference type="PANTHER" id="PTHR46383">
    <property type="entry name" value="ASPARTATE AMINOTRANSFERASE"/>
    <property type="match status" value="1"/>
</dbReference>
<dbReference type="CDD" id="cd00609">
    <property type="entry name" value="AAT_like"/>
    <property type="match status" value="1"/>
</dbReference>
<dbReference type="InterPro" id="IPR004839">
    <property type="entry name" value="Aminotransferase_I/II_large"/>
</dbReference>
<dbReference type="PANTHER" id="PTHR46383:SF1">
    <property type="entry name" value="ASPARTATE AMINOTRANSFERASE"/>
    <property type="match status" value="1"/>
</dbReference>
<dbReference type="InterPro" id="IPR015422">
    <property type="entry name" value="PyrdxlP-dep_Trfase_small"/>
</dbReference>
<comment type="subunit">
    <text evidence="3">Homodimer.</text>
</comment>
<organism evidence="10 11">
    <name type="scientific">Roseomonas acroporae</name>
    <dbReference type="NCBI Taxonomy" id="2937791"/>
    <lineage>
        <taxon>Bacteria</taxon>
        <taxon>Pseudomonadati</taxon>
        <taxon>Pseudomonadota</taxon>
        <taxon>Alphaproteobacteria</taxon>
        <taxon>Acetobacterales</taxon>
        <taxon>Roseomonadaceae</taxon>
        <taxon>Roseomonas</taxon>
    </lineage>
</organism>
<dbReference type="EC" id="2.6.1.-" evidence="8"/>
<evidence type="ECO:0000256" key="1">
    <source>
        <dbReference type="ARBA" id="ARBA00001933"/>
    </source>
</evidence>
<keyword evidence="4 8" id="KW-0032">Aminotransferase</keyword>
<comment type="cofactor">
    <cofactor evidence="1 8">
        <name>pyridoxal 5'-phosphate</name>
        <dbReference type="ChEBI" id="CHEBI:597326"/>
    </cofactor>
</comment>
<dbReference type="FunFam" id="3.40.640.10:FF:000033">
    <property type="entry name" value="Aspartate aminotransferase"/>
    <property type="match status" value="1"/>
</dbReference>
<dbReference type="Proteomes" id="UP001139516">
    <property type="component" value="Unassembled WGS sequence"/>
</dbReference>
<keyword evidence="5 8" id="KW-0808">Transferase</keyword>
<evidence type="ECO:0000313" key="10">
    <source>
        <dbReference type="EMBL" id="MCK8787771.1"/>
    </source>
</evidence>
<dbReference type="InterPro" id="IPR050596">
    <property type="entry name" value="AspAT/PAT-like"/>
</dbReference>
<feature type="domain" description="Aminotransferase class I/classII large" evidence="9">
    <location>
        <begin position="34"/>
        <end position="394"/>
    </location>
</feature>
<proteinExistence type="inferred from homology"/>
<dbReference type="RefSeq" id="WP_248669820.1">
    <property type="nucleotide sequence ID" value="NZ_JALPRX010000144.1"/>
</dbReference>
<comment type="catalytic activity">
    <reaction evidence="7">
        <text>L-aspartate + 2-oxoglutarate = oxaloacetate + L-glutamate</text>
        <dbReference type="Rhea" id="RHEA:21824"/>
        <dbReference type="ChEBI" id="CHEBI:16452"/>
        <dbReference type="ChEBI" id="CHEBI:16810"/>
        <dbReference type="ChEBI" id="CHEBI:29985"/>
        <dbReference type="ChEBI" id="CHEBI:29991"/>
        <dbReference type="EC" id="2.6.1.1"/>
    </reaction>
</comment>
<evidence type="ECO:0000313" key="11">
    <source>
        <dbReference type="Proteomes" id="UP001139516"/>
    </source>
</evidence>
<dbReference type="PROSITE" id="PS00105">
    <property type="entry name" value="AA_TRANSFER_CLASS_1"/>
    <property type="match status" value="1"/>
</dbReference>
<protein>
    <recommendedName>
        <fullName evidence="8">Aminotransferase</fullName>
        <ecNumber evidence="8">2.6.1.-</ecNumber>
    </recommendedName>
</protein>
<reference evidence="10" key="1">
    <citation type="submission" date="2022-04" db="EMBL/GenBank/DDBJ databases">
        <title>Roseomonas acroporae sp. nov., isolated from coral Acropora digitifera.</title>
        <authorList>
            <person name="Sun H."/>
        </authorList>
    </citation>
    <scope>NUCLEOTIDE SEQUENCE</scope>
    <source>
        <strain evidence="10">NAR14</strain>
    </source>
</reference>
<dbReference type="Pfam" id="PF00155">
    <property type="entry name" value="Aminotran_1_2"/>
    <property type="match status" value="1"/>
</dbReference>
<evidence type="ECO:0000256" key="8">
    <source>
        <dbReference type="RuleBase" id="RU000481"/>
    </source>
</evidence>
<gene>
    <name evidence="10" type="ORF">M0638_25780</name>
</gene>
<dbReference type="Gene3D" id="3.90.1150.10">
    <property type="entry name" value="Aspartate Aminotransferase, domain 1"/>
    <property type="match status" value="1"/>
</dbReference>
<dbReference type="GO" id="GO:0006520">
    <property type="term" value="P:amino acid metabolic process"/>
    <property type="evidence" value="ECO:0007669"/>
    <property type="project" value="InterPro"/>
</dbReference>
<dbReference type="Gene3D" id="3.40.640.10">
    <property type="entry name" value="Type I PLP-dependent aspartate aminotransferase-like (Major domain)"/>
    <property type="match status" value="1"/>
</dbReference>
<evidence type="ECO:0000256" key="4">
    <source>
        <dbReference type="ARBA" id="ARBA00022576"/>
    </source>
</evidence>
<dbReference type="InterPro" id="IPR015421">
    <property type="entry name" value="PyrdxlP-dep_Trfase_major"/>
</dbReference>
<evidence type="ECO:0000256" key="2">
    <source>
        <dbReference type="ARBA" id="ARBA00007441"/>
    </source>
</evidence>
<comment type="caution">
    <text evidence="10">The sequence shown here is derived from an EMBL/GenBank/DDBJ whole genome shotgun (WGS) entry which is preliminary data.</text>
</comment>
<evidence type="ECO:0000256" key="3">
    <source>
        <dbReference type="ARBA" id="ARBA00011738"/>
    </source>
</evidence>
<comment type="similarity">
    <text evidence="2 8">Belongs to the class-I pyridoxal-phosphate-dependent aminotransferase family.</text>
</comment>
<dbReference type="InterPro" id="IPR015424">
    <property type="entry name" value="PyrdxlP-dep_Trfase"/>
</dbReference>
<name>A0A9X1YKP8_9PROT</name>
<evidence type="ECO:0000256" key="6">
    <source>
        <dbReference type="ARBA" id="ARBA00022898"/>
    </source>
</evidence>
<dbReference type="AlphaFoldDB" id="A0A9X1YKP8"/>
<keyword evidence="6" id="KW-0663">Pyridoxal phosphate</keyword>
<evidence type="ECO:0000259" key="9">
    <source>
        <dbReference type="Pfam" id="PF00155"/>
    </source>
</evidence>